<proteinExistence type="inferred from homology"/>
<dbReference type="GO" id="GO:0016810">
    <property type="term" value="F:hydrolase activity, acting on carbon-nitrogen (but not peptide) bonds"/>
    <property type="evidence" value="ECO:0007669"/>
    <property type="project" value="InterPro"/>
</dbReference>
<dbReference type="InterPro" id="IPR032466">
    <property type="entry name" value="Metal_Hydrolase"/>
</dbReference>
<feature type="domain" description="Amidohydrolase-related" evidence="3">
    <location>
        <begin position="634"/>
        <end position="969"/>
    </location>
</feature>
<dbReference type="Pfam" id="PF07676">
    <property type="entry name" value="PD40"/>
    <property type="match status" value="5"/>
</dbReference>
<dbReference type="SUPFAM" id="SSF51556">
    <property type="entry name" value="Metallo-dependent hydrolases"/>
    <property type="match status" value="1"/>
</dbReference>
<dbReference type="InterPro" id="IPR011659">
    <property type="entry name" value="WD40"/>
</dbReference>
<evidence type="ECO:0000256" key="2">
    <source>
        <dbReference type="SAM" id="SignalP"/>
    </source>
</evidence>
<dbReference type="EMBL" id="FNDK01000032">
    <property type="protein sequence ID" value="SDI29526.1"/>
    <property type="molecule type" value="Genomic_DNA"/>
</dbReference>
<dbReference type="InterPro" id="IPR011059">
    <property type="entry name" value="Metal-dep_hydrolase_composite"/>
</dbReference>
<dbReference type="Gene3D" id="2.30.40.10">
    <property type="entry name" value="Urease, subunit C, domain 1"/>
    <property type="match status" value="1"/>
</dbReference>
<evidence type="ECO:0000259" key="3">
    <source>
        <dbReference type="Pfam" id="PF01979"/>
    </source>
</evidence>
<name>A0A1G8JEA3_9BACI</name>
<sequence>MNWKVCFTWMLILTVIFSLGGMWSASAQAETSSEMVTLTEGTNIAAAASPEGDELILDIQGVFWKLPLEGGKGERITDNFDDPAFPDWSPDGERVAYQSYKDGNYHIWSMNPDGSDKQKLTSGSYDYREPAYSPDGDKIAFASDREGNYDIWVLDLETDEINQWTSSPEEEYQPTWSPDGEEIAFVKGNSIEAVDADGNRRTLAEEENSVSAPSWSPDGEKVAYHSQGSLMIDGENVTGEEDVFPFSVEWLSEDHIIYTGDGKIKERHLHENDSETIPFEVNIEVEKTNYQAKERDFDSKEPQQVQGIVAPKLSPNGEQVAFVALNDLWLWDIGEEEPRALTDDSYLEVSPTWSPDGEKIAYSSDKQGTEDLYILDLKSGEEERLTSISGAEVFADWSPDGNRIAFQDQDGATYTVDVETKEVEEVIEPLTQPGPPAWGPDSETIALAAMNTFSDRFREGRNQILTADVETGTKNYSEPLPAEPFKSLSNRGNSGPVWSPNGEYMAYVVESQLYVASVDENGEIEGDPQLITEEIAESPSWGGDSNTLLYLAKGGEFKLASVDEGEVETLDFNMKWQPEQPSGQTVIHAGKLWDGTGSELQEDVDIIVEGNRIAGIEPHQDNRNGNVIDASDLTVMPGLWDAHIHKQEQNPMLGSRQGQQLLSFGITSTMSMGDFAYRSVEDSEAIRSGSRLAPRYFYTSELLEGSRVYYASMRPTTSEEALNRELERAESFDVDLLKTYVRMQNDHQAQVIDFAHDLGVPAFSHYFYPSMAYGQDGTSHISATQRGFSRTVSPDRIAYDDVIELAGASGMSVTSTLFLFDSDSTLAYYPELFASDPRLETLYTPWQYEEIKKEFENSSTDYSESIAKDVAILKDIMDAGGVVLAGTDTPLVDVGVPLHLNLKAMTEYGITNAEALRTSTYYPAQKMGVLEDLGTVEEGKLADLVFVDGNPLEDITDAANVEMVMKNGELHTMEEILEPYASDEKEQDDMQVSDIKDLLHKYQKDGAFKNDGVARSLEAKLDNAARFEKKEETEKVVKHMNNFAKLLENHRNSGFVSEEAYRSLKDKAESLVEDLQ</sequence>
<dbReference type="InterPro" id="IPR011042">
    <property type="entry name" value="6-blade_b-propeller_TolB-like"/>
</dbReference>
<dbReference type="PANTHER" id="PTHR36842">
    <property type="entry name" value="PROTEIN TOLB HOMOLOG"/>
    <property type="match status" value="1"/>
</dbReference>
<comment type="similarity">
    <text evidence="1">Belongs to the TolB family.</text>
</comment>
<accession>A0A1G8JEA3</accession>
<dbReference type="Pfam" id="PF01979">
    <property type="entry name" value="Amidohydro_1"/>
    <property type="match status" value="1"/>
</dbReference>
<feature type="chain" id="PRO_5011747165" evidence="2">
    <location>
        <begin position="30"/>
        <end position="1076"/>
    </location>
</feature>
<gene>
    <name evidence="5" type="ORF">SAMN05192534_1328</name>
</gene>
<dbReference type="Proteomes" id="UP000199163">
    <property type="component" value="Unassembled WGS sequence"/>
</dbReference>
<evidence type="ECO:0000256" key="1">
    <source>
        <dbReference type="ARBA" id="ARBA00009820"/>
    </source>
</evidence>
<keyword evidence="2" id="KW-0732">Signal</keyword>
<evidence type="ECO:0000259" key="4">
    <source>
        <dbReference type="Pfam" id="PF22888"/>
    </source>
</evidence>
<evidence type="ECO:0000313" key="6">
    <source>
        <dbReference type="Proteomes" id="UP000199163"/>
    </source>
</evidence>
<dbReference type="RefSeq" id="WP_175487572.1">
    <property type="nucleotide sequence ID" value="NZ_FNDK01000032.1"/>
</dbReference>
<dbReference type="STRING" id="568899.SAMN05192534_1328"/>
<dbReference type="InterPro" id="IPR006680">
    <property type="entry name" value="Amidohydro-rel"/>
</dbReference>
<organism evidence="5 6">
    <name type="scientific">Alteribacillus persepolensis</name>
    <dbReference type="NCBI Taxonomy" id="568899"/>
    <lineage>
        <taxon>Bacteria</taxon>
        <taxon>Bacillati</taxon>
        <taxon>Bacillota</taxon>
        <taxon>Bacilli</taxon>
        <taxon>Bacillales</taxon>
        <taxon>Bacillaceae</taxon>
        <taxon>Alteribacillus</taxon>
    </lineage>
</organism>
<dbReference type="PANTHER" id="PTHR36842:SF1">
    <property type="entry name" value="PROTEIN TOLB"/>
    <property type="match status" value="1"/>
</dbReference>
<dbReference type="Pfam" id="PF22888">
    <property type="entry name" value="FIMAH"/>
    <property type="match status" value="1"/>
</dbReference>
<dbReference type="SUPFAM" id="SSF51338">
    <property type="entry name" value="Composite domain of metallo-dependent hydrolases"/>
    <property type="match status" value="1"/>
</dbReference>
<dbReference type="Gene3D" id="3.20.20.140">
    <property type="entry name" value="Metal-dependent hydrolases"/>
    <property type="match status" value="1"/>
</dbReference>
<dbReference type="AlphaFoldDB" id="A0A1G8JEA3"/>
<feature type="domain" description="FIMAH" evidence="4">
    <location>
        <begin position="993"/>
        <end position="1072"/>
    </location>
</feature>
<reference evidence="5 6" key="1">
    <citation type="submission" date="2016-10" db="EMBL/GenBank/DDBJ databases">
        <authorList>
            <person name="de Groot N.N."/>
        </authorList>
    </citation>
    <scope>NUCLEOTIDE SEQUENCE [LARGE SCALE GENOMIC DNA]</scope>
    <source>
        <strain evidence="5 6">DSM 21632</strain>
    </source>
</reference>
<keyword evidence="6" id="KW-1185">Reference proteome</keyword>
<protein>
    <submittedName>
        <fullName evidence="5">Imidazolonepropionase</fullName>
    </submittedName>
</protein>
<evidence type="ECO:0000313" key="5">
    <source>
        <dbReference type="EMBL" id="SDI29526.1"/>
    </source>
</evidence>
<feature type="signal peptide" evidence="2">
    <location>
        <begin position="1"/>
        <end position="29"/>
    </location>
</feature>
<dbReference type="InterPro" id="IPR054470">
    <property type="entry name" value="FIMAH_dom"/>
</dbReference>
<dbReference type="Pfam" id="PF26549">
    <property type="entry name" value="Tricorn_N"/>
    <property type="match status" value="1"/>
</dbReference>
<dbReference type="Gene3D" id="2.120.10.30">
    <property type="entry name" value="TolB, C-terminal domain"/>
    <property type="match status" value="2"/>
</dbReference>
<dbReference type="SUPFAM" id="SSF82171">
    <property type="entry name" value="DPP6 N-terminal domain-like"/>
    <property type="match status" value="1"/>
</dbReference>